<evidence type="ECO:0000256" key="3">
    <source>
        <dbReference type="ARBA" id="ARBA00023172"/>
    </source>
</evidence>
<dbReference type="PROSITE" id="PS51898">
    <property type="entry name" value="TYR_RECOMBINASE"/>
    <property type="match status" value="1"/>
</dbReference>
<dbReference type="Pfam" id="PF02899">
    <property type="entry name" value="Phage_int_SAM_1"/>
    <property type="match status" value="1"/>
</dbReference>
<evidence type="ECO:0000256" key="1">
    <source>
        <dbReference type="ARBA" id="ARBA00022908"/>
    </source>
</evidence>
<dbReference type="GO" id="GO:0006310">
    <property type="term" value="P:DNA recombination"/>
    <property type="evidence" value="ECO:0007669"/>
    <property type="project" value="UniProtKB-KW"/>
</dbReference>
<dbReference type="GO" id="GO:0015074">
    <property type="term" value="P:DNA integration"/>
    <property type="evidence" value="ECO:0007669"/>
    <property type="project" value="UniProtKB-KW"/>
</dbReference>
<dbReference type="AlphaFoldDB" id="A0A345EBC8"/>
<sequence>MSDGERTRPDLTPSDAVDRWLDRQRMELAESSVGSYARRLEHFVEWCDDEAVDHLADLEPWDLGAYEDHRRAVVAPVSLNNELTTLRQLLDWAAGLDLVDDAVAEAVDPPKVDKADQVSETLLEPERGESLLAAFRGGDGQYTREHAWLELSWWTGARMGSIRGLDVDDVDLDEGHVQFRHRPEEETPLKNGYDGERIVGISDDVAEALGAYISDRPQTTDDYGRRPVFATQYGRIAGSTLRETCYYATHPCRAGPCPHENERVSCEYHSRTSSYGCPSARSPHEVRSGSITWQLHRGLSKDVVADRVNATIEVIERHYDQARQLEEFRQRRAAHLHKLGIDSSEENT</sequence>
<evidence type="ECO:0000313" key="7">
    <source>
        <dbReference type="EMBL" id="AXG09500.1"/>
    </source>
</evidence>
<keyword evidence="3" id="KW-0233">DNA recombination</keyword>
<feature type="domain" description="Core-binding (CB)" evidence="6">
    <location>
        <begin position="11"/>
        <end position="94"/>
    </location>
</feature>
<dbReference type="InterPro" id="IPR011010">
    <property type="entry name" value="DNA_brk_join_enz"/>
</dbReference>
<dbReference type="PANTHER" id="PTHR30349">
    <property type="entry name" value="PHAGE INTEGRASE-RELATED"/>
    <property type="match status" value="1"/>
</dbReference>
<dbReference type="InterPro" id="IPR010998">
    <property type="entry name" value="Integrase_recombinase_N"/>
</dbReference>
<dbReference type="Pfam" id="PF00589">
    <property type="entry name" value="Phage_integrase"/>
    <property type="match status" value="1"/>
</dbReference>
<dbReference type="PROSITE" id="PS51900">
    <property type="entry name" value="CB"/>
    <property type="match status" value="1"/>
</dbReference>
<keyword evidence="2 4" id="KW-0238">DNA-binding</keyword>
<dbReference type="Proteomes" id="UP000252985">
    <property type="component" value="Chromosome"/>
</dbReference>
<dbReference type="GeneID" id="37286561"/>
<evidence type="ECO:0000313" key="8">
    <source>
        <dbReference type="Proteomes" id="UP000252985"/>
    </source>
</evidence>
<dbReference type="KEGG" id="haq:DU484_06245"/>
<keyword evidence="1" id="KW-0229">DNA integration</keyword>
<dbReference type="EMBL" id="CP031148">
    <property type="protein sequence ID" value="AXG09500.1"/>
    <property type="molecule type" value="Genomic_DNA"/>
</dbReference>
<evidence type="ECO:0000256" key="2">
    <source>
        <dbReference type="ARBA" id="ARBA00023125"/>
    </source>
</evidence>
<evidence type="ECO:0000259" key="6">
    <source>
        <dbReference type="PROSITE" id="PS51900"/>
    </source>
</evidence>
<dbReference type="InterPro" id="IPR002104">
    <property type="entry name" value="Integrase_catalytic"/>
</dbReference>
<dbReference type="RefSeq" id="WP_114605420.1">
    <property type="nucleotide sequence ID" value="NZ_CP031148.1"/>
</dbReference>
<protein>
    <submittedName>
        <fullName evidence="7">Site-specific integrase</fullName>
    </submittedName>
</protein>
<evidence type="ECO:0000256" key="4">
    <source>
        <dbReference type="PROSITE-ProRule" id="PRU01248"/>
    </source>
</evidence>
<dbReference type="PANTHER" id="PTHR30349:SF41">
    <property type="entry name" value="INTEGRASE_RECOMBINASE PROTEIN MJ0367-RELATED"/>
    <property type="match status" value="1"/>
</dbReference>
<proteinExistence type="predicted"/>
<dbReference type="SUPFAM" id="SSF56349">
    <property type="entry name" value="DNA breaking-rejoining enzymes"/>
    <property type="match status" value="1"/>
</dbReference>
<dbReference type="Gene3D" id="1.10.150.130">
    <property type="match status" value="1"/>
</dbReference>
<dbReference type="InterPro" id="IPR004107">
    <property type="entry name" value="Integrase_SAM-like_N"/>
</dbReference>
<feature type="domain" description="Tyr recombinase" evidence="5">
    <location>
        <begin position="118"/>
        <end position="333"/>
    </location>
</feature>
<dbReference type="InterPro" id="IPR050090">
    <property type="entry name" value="Tyrosine_recombinase_XerCD"/>
</dbReference>
<organism evidence="7 8">
    <name type="scientific">Haloplanus rubicundus</name>
    <dbReference type="NCBI Taxonomy" id="1547898"/>
    <lineage>
        <taxon>Archaea</taxon>
        <taxon>Methanobacteriati</taxon>
        <taxon>Methanobacteriota</taxon>
        <taxon>Stenosarchaea group</taxon>
        <taxon>Halobacteria</taxon>
        <taxon>Halobacteriales</taxon>
        <taxon>Haloferacaceae</taxon>
        <taxon>Haloplanus</taxon>
    </lineage>
</organism>
<gene>
    <name evidence="7" type="ORF">DU484_06245</name>
</gene>
<dbReference type="InterPro" id="IPR013762">
    <property type="entry name" value="Integrase-like_cat_sf"/>
</dbReference>
<accession>A0A345EBC8</accession>
<dbReference type="InterPro" id="IPR044068">
    <property type="entry name" value="CB"/>
</dbReference>
<evidence type="ECO:0000259" key="5">
    <source>
        <dbReference type="PROSITE" id="PS51898"/>
    </source>
</evidence>
<name>A0A345EBC8_9EURY</name>
<dbReference type="Gene3D" id="1.10.443.10">
    <property type="entry name" value="Intergrase catalytic core"/>
    <property type="match status" value="1"/>
</dbReference>
<dbReference type="GO" id="GO:0003677">
    <property type="term" value="F:DNA binding"/>
    <property type="evidence" value="ECO:0007669"/>
    <property type="project" value="UniProtKB-UniRule"/>
</dbReference>
<reference evidence="7 8" key="1">
    <citation type="submission" date="2018-07" db="EMBL/GenBank/DDBJ databases">
        <title>Genome sequences of Haloplanus sp. CBA1112.</title>
        <authorList>
            <person name="Kim Y.B."/>
            <person name="Roh S.W."/>
        </authorList>
    </citation>
    <scope>NUCLEOTIDE SEQUENCE [LARGE SCALE GENOMIC DNA]</scope>
    <source>
        <strain evidence="7 8">CBA1112</strain>
    </source>
</reference>